<gene>
    <name evidence="2" type="ORF">KP509_10G012500</name>
</gene>
<feature type="region of interest" description="Disordered" evidence="1">
    <location>
        <begin position="1"/>
        <end position="27"/>
    </location>
</feature>
<dbReference type="GO" id="GO:0009707">
    <property type="term" value="C:chloroplast outer membrane"/>
    <property type="evidence" value="ECO:0007669"/>
    <property type="project" value="TreeGrafter"/>
</dbReference>
<accession>A0A8T2TSU7</accession>
<dbReference type="GO" id="GO:0005216">
    <property type="term" value="F:monoatomic ion channel activity"/>
    <property type="evidence" value="ECO:0007669"/>
    <property type="project" value="InterPro"/>
</dbReference>
<dbReference type="GO" id="GO:0006812">
    <property type="term" value="P:monoatomic cation transport"/>
    <property type="evidence" value="ECO:0007669"/>
    <property type="project" value="InterPro"/>
</dbReference>
<dbReference type="Proteomes" id="UP000825935">
    <property type="component" value="Chromosome 10"/>
</dbReference>
<feature type="compositionally biased region" description="Low complexity" evidence="1">
    <location>
        <begin position="1"/>
        <end position="15"/>
    </location>
</feature>
<protein>
    <submittedName>
        <fullName evidence="2">Uncharacterized protein</fullName>
    </submittedName>
</protein>
<dbReference type="OrthoDB" id="2011802at2759"/>
<evidence type="ECO:0000313" key="3">
    <source>
        <dbReference type="Proteomes" id="UP000825935"/>
    </source>
</evidence>
<dbReference type="InterPro" id="IPR038951">
    <property type="entry name" value="OEP37-like"/>
</dbReference>
<evidence type="ECO:0000256" key="1">
    <source>
        <dbReference type="SAM" id="MobiDB-lite"/>
    </source>
</evidence>
<proteinExistence type="predicted"/>
<dbReference type="OMA" id="FRIKKRW"/>
<dbReference type="AlphaFoldDB" id="A0A8T2TSU7"/>
<dbReference type="PANTHER" id="PTHR35484:SF2">
    <property type="entry name" value="OUTER ENVELOPE PORE PROTEIN 37, CHLOROPLASTIC"/>
    <property type="match status" value="1"/>
</dbReference>
<dbReference type="PANTHER" id="PTHR35484">
    <property type="entry name" value="OUTER ENVELOPE PORE PROTEIN 37, CHLOROPLASTIC"/>
    <property type="match status" value="1"/>
</dbReference>
<dbReference type="EMBL" id="CM035415">
    <property type="protein sequence ID" value="KAH7426681.1"/>
    <property type="molecule type" value="Genomic_DNA"/>
</dbReference>
<comment type="caution">
    <text evidence="2">The sequence shown here is derived from an EMBL/GenBank/DDBJ whole genome shotgun (WGS) entry which is preliminary data.</text>
</comment>
<sequence length="342" mass="38167">MGGSFSPPSVAPPSSEEGVASLASVSMDDRLERNSDDLGSIKKGLLERGDWRKYVAVKVSTEYDSEESIFLNKVSARFLDGLAKVKASFQREPAGEIRSPIFGFSSKHLSILYDHEERNALVTAIGTLGSRVEMKYLRDIRAQQGELKLIARSMDTKYQAEIGYDIPTTGLPRVSLISPYGEVKLEEEQREEGRALLVNGFVGGKVLNGFAMAEYRDEMVALKYKYKDSEMTISPSLSLPTNSLALAFKRQFDQANKLSYSYNFDSTAWSTVYKYKPTGNFKLKAGYDSEARIGWASAWIGKEESGAKQAPRKCKLQVMLQVPQDDFSSAVVLLKVKKRWDL</sequence>
<organism evidence="2 3">
    <name type="scientific">Ceratopteris richardii</name>
    <name type="common">Triangle waterfern</name>
    <dbReference type="NCBI Taxonomy" id="49495"/>
    <lineage>
        <taxon>Eukaryota</taxon>
        <taxon>Viridiplantae</taxon>
        <taxon>Streptophyta</taxon>
        <taxon>Embryophyta</taxon>
        <taxon>Tracheophyta</taxon>
        <taxon>Polypodiopsida</taxon>
        <taxon>Polypodiidae</taxon>
        <taxon>Polypodiales</taxon>
        <taxon>Pteridineae</taxon>
        <taxon>Pteridaceae</taxon>
        <taxon>Parkerioideae</taxon>
        <taxon>Ceratopteris</taxon>
    </lineage>
</organism>
<reference evidence="2" key="1">
    <citation type="submission" date="2021-08" db="EMBL/GenBank/DDBJ databases">
        <title>WGS assembly of Ceratopteris richardii.</title>
        <authorList>
            <person name="Marchant D.B."/>
            <person name="Chen G."/>
            <person name="Jenkins J."/>
            <person name="Shu S."/>
            <person name="Leebens-Mack J."/>
            <person name="Grimwood J."/>
            <person name="Schmutz J."/>
            <person name="Soltis P."/>
            <person name="Soltis D."/>
            <person name="Chen Z.-H."/>
        </authorList>
    </citation>
    <scope>NUCLEOTIDE SEQUENCE</scope>
    <source>
        <strain evidence="2">Whitten #5841</strain>
        <tissue evidence="2">Leaf</tissue>
    </source>
</reference>
<keyword evidence="3" id="KW-1185">Reference proteome</keyword>
<name>A0A8T2TSU7_CERRI</name>
<evidence type="ECO:0000313" key="2">
    <source>
        <dbReference type="EMBL" id="KAH7426681.1"/>
    </source>
</evidence>